<dbReference type="Proteomes" id="UP001162501">
    <property type="component" value="Chromosome 20"/>
</dbReference>
<gene>
    <name evidence="1" type="ORF">MRATA1EN22A_LOCUS11245</name>
</gene>
<evidence type="ECO:0000313" key="2">
    <source>
        <dbReference type="Proteomes" id="UP001162501"/>
    </source>
</evidence>
<dbReference type="EMBL" id="OX596104">
    <property type="protein sequence ID" value="CAN0046567.1"/>
    <property type="molecule type" value="Genomic_DNA"/>
</dbReference>
<organism evidence="1 2">
    <name type="scientific">Rangifer tarandus platyrhynchus</name>
    <name type="common">Svalbard reindeer</name>
    <dbReference type="NCBI Taxonomy" id="3082113"/>
    <lineage>
        <taxon>Eukaryota</taxon>
        <taxon>Metazoa</taxon>
        <taxon>Chordata</taxon>
        <taxon>Craniata</taxon>
        <taxon>Vertebrata</taxon>
        <taxon>Euteleostomi</taxon>
        <taxon>Mammalia</taxon>
        <taxon>Eutheria</taxon>
        <taxon>Laurasiatheria</taxon>
        <taxon>Artiodactyla</taxon>
        <taxon>Ruminantia</taxon>
        <taxon>Pecora</taxon>
        <taxon>Cervidae</taxon>
        <taxon>Odocoileinae</taxon>
        <taxon>Rangifer</taxon>
    </lineage>
</organism>
<accession>A0AC59YWZ3</accession>
<protein>
    <submittedName>
        <fullName evidence="1">Uncharacterized protein</fullName>
    </submittedName>
</protein>
<reference evidence="1" key="2">
    <citation type="submission" date="2025-03" db="EMBL/GenBank/DDBJ databases">
        <authorList>
            <consortium name="ELIXIR-Norway"/>
            <consortium name="Elixir Norway"/>
        </authorList>
    </citation>
    <scope>NUCLEOTIDE SEQUENCE</scope>
</reference>
<proteinExistence type="predicted"/>
<name>A0AC59YWZ3_RANTA</name>
<sequence>MGCIQSGRAEHPPKRENVGLDSAQTTFSFRFWSQPRADGSKDKTTYFNLGRTHWLIQELWPQPVTTTHSAWRDWGRDGQHSDQHQNEGVEAGVKRREMMVGKLHPSQRWSERGRALGRGGRPGMWGAAPAPQL</sequence>
<evidence type="ECO:0000313" key="1">
    <source>
        <dbReference type="EMBL" id="CAN0046567.1"/>
    </source>
</evidence>
<reference evidence="1" key="1">
    <citation type="submission" date="2023-05" db="EMBL/GenBank/DDBJ databases">
        <authorList>
            <consortium name="ELIXIR-Norway"/>
        </authorList>
    </citation>
    <scope>NUCLEOTIDE SEQUENCE</scope>
</reference>